<accession>A0ABP1RGU9</accession>
<keyword evidence="5" id="KW-0812">Transmembrane</keyword>
<evidence type="ECO:0000256" key="7">
    <source>
        <dbReference type="ARBA" id="ARBA00022989"/>
    </source>
</evidence>
<dbReference type="InterPro" id="IPR002495">
    <property type="entry name" value="Glyco_trans_8"/>
</dbReference>
<dbReference type="Pfam" id="PF01501">
    <property type="entry name" value="Glyco_transf_8"/>
    <property type="match status" value="1"/>
</dbReference>
<proteinExistence type="inferred from homology"/>
<evidence type="ECO:0000256" key="1">
    <source>
        <dbReference type="ARBA" id="ARBA00004606"/>
    </source>
</evidence>
<comment type="caution">
    <text evidence="13">The sequence shown here is derived from an EMBL/GenBank/DDBJ whole genome shotgun (WGS) entry which is preliminary data.</text>
</comment>
<organism evidence="13 14">
    <name type="scientific">Orchesella dallaii</name>
    <dbReference type="NCBI Taxonomy" id="48710"/>
    <lineage>
        <taxon>Eukaryota</taxon>
        <taxon>Metazoa</taxon>
        <taxon>Ecdysozoa</taxon>
        <taxon>Arthropoda</taxon>
        <taxon>Hexapoda</taxon>
        <taxon>Collembola</taxon>
        <taxon>Entomobryomorpha</taxon>
        <taxon>Entomobryoidea</taxon>
        <taxon>Orchesellidae</taxon>
        <taxon>Orchesellinae</taxon>
        <taxon>Orchesella</taxon>
    </lineage>
</organism>
<dbReference type="SUPFAM" id="SSF53448">
    <property type="entry name" value="Nucleotide-diphospho-sugar transferases"/>
    <property type="match status" value="1"/>
</dbReference>
<keyword evidence="6" id="KW-0735">Signal-anchor</keyword>
<keyword evidence="3" id="KW-0328">Glycosyltransferase</keyword>
<keyword evidence="14" id="KW-1185">Reference proteome</keyword>
<dbReference type="InterPro" id="IPR051993">
    <property type="entry name" value="Glycosyltransferase_8"/>
</dbReference>
<comment type="subcellular location">
    <subcellularLocation>
        <location evidence="1">Membrane</location>
        <topology evidence="1">Single-pass type II membrane protein</topology>
    </subcellularLocation>
</comment>
<evidence type="ECO:0000256" key="4">
    <source>
        <dbReference type="ARBA" id="ARBA00022679"/>
    </source>
</evidence>
<evidence type="ECO:0000256" key="8">
    <source>
        <dbReference type="ARBA" id="ARBA00023136"/>
    </source>
</evidence>
<dbReference type="EC" id="2.4.2.42" evidence="11"/>
<evidence type="ECO:0000256" key="5">
    <source>
        <dbReference type="ARBA" id="ARBA00022692"/>
    </source>
</evidence>
<comment type="catalytic activity">
    <reaction evidence="12">
        <text>3-O-(beta-D-glucosyl)-L-seryl-[EGF-like domain protein] + UDP-alpha-D-xylose = 3-O-[alpha-D-xylosyl-(1-&gt;3)-beta-D-glucosyl]-L-seryl-[EGF-like domain protein] + UDP + H(+)</text>
        <dbReference type="Rhea" id="RHEA:56064"/>
        <dbReference type="Rhea" id="RHEA-COMP:14610"/>
        <dbReference type="Rhea" id="RHEA-COMP:14611"/>
        <dbReference type="ChEBI" id="CHEBI:15378"/>
        <dbReference type="ChEBI" id="CHEBI:57632"/>
        <dbReference type="ChEBI" id="CHEBI:58223"/>
        <dbReference type="ChEBI" id="CHEBI:140575"/>
        <dbReference type="ChEBI" id="CHEBI:140576"/>
        <dbReference type="EC" id="2.4.2.42"/>
    </reaction>
</comment>
<evidence type="ECO:0000313" key="14">
    <source>
        <dbReference type="Proteomes" id="UP001642540"/>
    </source>
</evidence>
<evidence type="ECO:0000256" key="6">
    <source>
        <dbReference type="ARBA" id="ARBA00022968"/>
    </source>
</evidence>
<dbReference type="Proteomes" id="UP001642540">
    <property type="component" value="Unassembled WGS sequence"/>
</dbReference>
<evidence type="ECO:0000256" key="10">
    <source>
        <dbReference type="ARBA" id="ARBA00037301"/>
    </source>
</evidence>
<name>A0ABP1RGU9_9HEXA</name>
<dbReference type="PANTHER" id="PTHR46012">
    <property type="entry name" value="IP22168P"/>
    <property type="match status" value="1"/>
</dbReference>
<evidence type="ECO:0000256" key="3">
    <source>
        <dbReference type="ARBA" id="ARBA00022676"/>
    </source>
</evidence>
<evidence type="ECO:0000256" key="2">
    <source>
        <dbReference type="ARBA" id="ARBA00006351"/>
    </source>
</evidence>
<keyword evidence="9" id="KW-0325">Glycoprotein</keyword>
<comment type="similarity">
    <text evidence="2">Belongs to the glycosyltransferase 8 family.</text>
</comment>
<dbReference type="EMBL" id="CAXLJM020000072">
    <property type="protein sequence ID" value="CAL8127936.1"/>
    <property type="molecule type" value="Genomic_DNA"/>
</dbReference>
<dbReference type="Gene3D" id="3.90.550.10">
    <property type="entry name" value="Spore Coat Polysaccharide Biosynthesis Protein SpsA, Chain A"/>
    <property type="match status" value="1"/>
</dbReference>
<sequence>MSSIFTLSLVISRKSPLLKLAKPELDSLQITDNVYSLPVKIGIVTCSGQVNVTYSIATYETLTLIKSIMISASVHKVTAVDLHIFVDSYALQQFFDTIISEFSFNDIGNRVNMKVYYYNVFKSVPRGSVKEFIKTKLRCTYLRIFFPEVLKSLDEILYLDTDTVVTGNIGDIWRRFHEMAPQKLVALAPNNVAEDENYSYLDKELFGDIPHVPPKGVNAGVFYINLAGLRKFRWTEKVLEFYRKINQSEIYINDQRLLNMFLHDNLDVLEILPCHYNFQNIHCQKGLTCRTAESEPSGIQIFHGTGDSFYVNQSHYQLFWAYTYFQFDEKVEPLVGFLNDLRGYYMSVKNDSTCNGLLGPLLFKNIL</sequence>
<comment type="function">
    <text evidence="10">Glycosyltransferase which elongates the O-linked glucose attached to EGF-like repeats in the extracellular domain of Notch proteins by catalyzing the addition of xylose.</text>
</comment>
<evidence type="ECO:0000256" key="11">
    <source>
        <dbReference type="ARBA" id="ARBA00038854"/>
    </source>
</evidence>
<keyword evidence="4" id="KW-0808">Transferase</keyword>
<dbReference type="InterPro" id="IPR029044">
    <property type="entry name" value="Nucleotide-diphossugar_trans"/>
</dbReference>
<keyword evidence="7" id="KW-1133">Transmembrane helix</keyword>
<keyword evidence="8" id="KW-0472">Membrane</keyword>
<protein>
    <recommendedName>
        <fullName evidence="11">UDP-D-xylose:beta-D-glucoside alpha-1,3-D-xylosyltransferase</fullName>
        <ecNumber evidence="11">2.4.2.42</ecNumber>
    </recommendedName>
</protein>
<dbReference type="PANTHER" id="PTHR46012:SF2">
    <property type="entry name" value="IP22168P"/>
    <property type="match status" value="1"/>
</dbReference>
<evidence type="ECO:0000256" key="12">
    <source>
        <dbReference type="ARBA" id="ARBA00049181"/>
    </source>
</evidence>
<evidence type="ECO:0000313" key="13">
    <source>
        <dbReference type="EMBL" id="CAL8127936.1"/>
    </source>
</evidence>
<gene>
    <name evidence="13" type="ORF">ODALV1_LOCUS22017</name>
</gene>
<evidence type="ECO:0000256" key="9">
    <source>
        <dbReference type="ARBA" id="ARBA00023180"/>
    </source>
</evidence>
<reference evidence="13 14" key="1">
    <citation type="submission" date="2024-08" db="EMBL/GenBank/DDBJ databases">
        <authorList>
            <person name="Cucini C."/>
            <person name="Frati F."/>
        </authorList>
    </citation>
    <scope>NUCLEOTIDE SEQUENCE [LARGE SCALE GENOMIC DNA]</scope>
</reference>